<keyword evidence="2" id="KW-1185">Reference proteome</keyword>
<dbReference type="Proteomes" id="UP000078559">
    <property type="component" value="Chromosome 5"/>
</dbReference>
<accession>A0A194W0T0</accession>
<dbReference type="AlphaFoldDB" id="A0A194W0T0"/>
<protein>
    <submittedName>
        <fullName evidence="1">Uncharacterized protein</fullName>
    </submittedName>
</protein>
<evidence type="ECO:0000313" key="2">
    <source>
        <dbReference type="Proteomes" id="UP000078559"/>
    </source>
</evidence>
<proteinExistence type="predicted"/>
<evidence type="ECO:0000313" key="1">
    <source>
        <dbReference type="EMBL" id="KUI69872.1"/>
    </source>
</evidence>
<dbReference type="EMBL" id="CM003102">
    <property type="protein sequence ID" value="KUI69872.1"/>
    <property type="molecule type" value="Genomic_DNA"/>
</dbReference>
<gene>
    <name evidence="1" type="ORF">VM1G_05398</name>
</gene>
<name>A0A194W0T0_CYTMA</name>
<reference evidence="1" key="1">
    <citation type="submission" date="2014-12" db="EMBL/GenBank/DDBJ databases">
        <title>Genome Sequence of Valsa Canker Pathogens Uncovers a Specific Adaption of Colonization on Woody Bark.</title>
        <authorList>
            <person name="Yin Z."/>
            <person name="Liu H."/>
            <person name="Gao X."/>
            <person name="Li Z."/>
            <person name="Song N."/>
            <person name="Ke X."/>
            <person name="Dai Q."/>
            <person name="Wu Y."/>
            <person name="Sun Y."/>
            <person name="Xu J.-R."/>
            <person name="Kang Z.K."/>
            <person name="Wang L."/>
            <person name="Huang L."/>
        </authorList>
    </citation>
    <scope>NUCLEOTIDE SEQUENCE [LARGE SCALE GENOMIC DNA]</scope>
    <source>
        <strain evidence="1">03-8</strain>
    </source>
</reference>
<sequence length="97" mass="10930">MTTNSFGSPLPRFDYPSIQPVVNKASRVYGLTPSARIVSVAAAAGLVYFAGSQVQQRRELQVERQPVERTQRRPAVANVYTPWDMDRQPSVRRVLNK</sequence>
<organism evidence="1 2">
    <name type="scientific">Cytospora mali</name>
    <name type="common">Apple Valsa canker fungus</name>
    <name type="synonym">Valsa mali</name>
    <dbReference type="NCBI Taxonomy" id="578113"/>
    <lineage>
        <taxon>Eukaryota</taxon>
        <taxon>Fungi</taxon>
        <taxon>Dikarya</taxon>
        <taxon>Ascomycota</taxon>
        <taxon>Pezizomycotina</taxon>
        <taxon>Sordariomycetes</taxon>
        <taxon>Sordariomycetidae</taxon>
        <taxon>Diaporthales</taxon>
        <taxon>Cytosporaceae</taxon>
        <taxon>Cytospora</taxon>
    </lineage>
</organism>
<dbReference type="OrthoDB" id="4737923at2759"/>